<dbReference type="GO" id="GO:0005886">
    <property type="term" value="C:plasma membrane"/>
    <property type="evidence" value="ECO:0007669"/>
    <property type="project" value="UniProtKB-SubCell"/>
</dbReference>
<evidence type="ECO:0000256" key="3">
    <source>
        <dbReference type="ARBA" id="ARBA00022475"/>
    </source>
</evidence>
<feature type="transmembrane region" description="Helical" evidence="9">
    <location>
        <begin position="461"/>
        <end position="481"/>
    </location>
</feature>
<keyword evidence="7" id="KW-0675">Receptor</keyword>
<dbReference type="EMBL" id="JAVRBK010000010">
    <property type="protein sequence ID" value="KAK5638880.1"/>
    <property type="molecule type" value="Genomic_DNA"/>
</dbReference>
<dbReference type="GO" id="GO:0050906">
    <property type="term" value="P:detection of stimulus involved in sensory perception"/>
    <property type="evidence" value="ECO:0007669"/>
    <property type="project" value="UniProtKB-ARBA"/>
</dbReference>
<proteinExistence type="inferred from homology"/>
<dbReference type="InterPro" id="IPR052192">
    <property type="entry name" value="Insect_Ionotropic_Sensory_Rcpt"/>
</dbReference>
<dbReference type="Pfam" id="PF00060">
    <property type="entry name" value="Lig_chan"/>
    <property type="match status" value="1"/>
</dbReference>
<evidence type="ECO:0000256" key="4">
    <source>
        <dbReference type="ARBA" id="ARBA00022692"/>
    </source>
</evidence>
<feature type="domain" description="Ionotropic glutamate receptor C-terminal" evidence="10">
    <location>
        <begin position="219"/>
        <end position="468"/>
    </location>
</feature>
<dbReference type="InterPro" id="IPR001320">
    <property type="entry name" value="Iontro_rcpt_C"/>
</dbReference>
<comment type="subcellular location">
    <subcellularLocation>
        <location evidence="1">Cell membrane</location>
        <topology evidence="1">Multi-pass membrane protein</topology>
    </subcellularLocation>
</comment>
<evidence type="ECO:0000256" key="5">
    <source>
        <dbReference type="ARBA" id="ARBA00022989"/>
    </source>
</evidence>
<evidence type="ECO:0000259" key="10">
    <source>
        <dbReference type="Pfam" id="PF00060"/>
    </source>
</evidence>
<evidence type="ECO:0000313" key="11">
    <source>
        <dbReference type="EMBL" id="KAK5638880.1"/>
    </source>
</evidence>
<protein>
    <recommendedName>
        <fullName evidence="10">Ionotropic glutamate receptor C-terminal domain-containing protein</fullName>
    </recommendedName>
</protein>
<sequence>MLFVAFSTDKWTLNIFFDSYGRDMVPQYLEKAQVIVEVNRKLELSLKEGNNYLIFAENASTLSDILDRVNGSVTMWNREESPRGKFLIVTSSDDVKSIFKVLWDRNILNVAVLVDYQRRLYTSNPYHPKNRCKSVFAEYNVQECTGNLELQSISSFNGCPIYYASLNSSLVCLFHFVMPSMGTQRYEGSHSIFLDDFIWLVPLSMQASFTLIDTIFEYRAWICISLAFFGSLMVWWLIAVFLKTQRTYERFCHVCLDLFSLTTCGLIYRVPKVRALKCVLIAYLFYAIVIQTAFKANLIKALTVSGYNHEIDSLQKIATSKLPICISPILKYAYFSNVSEENELYKKITWKTYKCNVTSCEDITFPCIFMTLQSHLHLLALDLSKVKIIRNNSLNGKPEWKIHTFKGLQIVKPINRIINGMKESGIHKKLINDFNEEYERKKNVSESGPIALRVDHLRGVFVIYLFGIVLSLIVFVIEIVAHHRL</sequence>
<reference evidence="11 12" key="1">
    <citation type="journal article" date="2024" name="Insects">
        <title>An Improved Chromosome-Level Genome Assembly of the Firefly Pyrocoelia pectoralis.</title>
        <authorList>
            <person name="Fu X."/>
            <person name="Meyer-Rochow V.B."/>
            <person name="Ballantyne L."/>
            <person name="Zhu X."/>
        </authorList>
    </citation>
    <scope>NUCLEOTIDE SEQUENCE [LARGE SCALE GENOMIC DNA]</scope>
    <source>
        <strain evidence="11">XCY_ONT2</strain>
    </source>
</reference>
<feature type="transmembrane region" description="Helical" evidence="9">
    <location>
        <begin position="274"/>
        <end position="294"/>
    </location>
</feature>
<keyword evidence="5 9" id="KW-1133">Transmembrane helix</keyword>
<keyword evidence="6 9" id="KW-0472">Membrane</keyword>
<evidence type="ECO:0000256" key="7">
    <source>
        <dbReference type="ARBA" id="ARBA00023170"/>
    </source>
</evidence>
<comment type="caution">
    <text evidence="11">The sequence shown here is derived from an EMBL/GenBank/DDBJ whole genome shotgun (WGS) entry which is preliminary data.</text>
</comment>
<evidence type="ECO:0000256" key="8">
    <source>
        <dbReference type="ARBA" id="ARBA00023180"/>
    </source>
</evidence>
<dbReference type="PANTHER" id="PTHR42643:SF24">
    <property type="entry name" value="IONOTROPIC RECEPTOR 60A"/>
    <property type="match status" value="1"/>
</dbReference>
<evidence type="ECO:0000256" key="6">
    <source>
        <dbReference type="ARBA" id="ARBA00023136"/>
    </source>
</evidence>
<keyword evidence="12" id="KW-1185">Reference proteome</keyword>
<evidence type="ECO:0000313" key="12">
    <source>
        <dbReference type="Proteomes" id="UP001329430"/>
    </source>
</evidence>
<comment type="similarity">
    <text evidence="2">Belongs to the glutamate-gated ion channel (TC 1.A.10.1) family.</text>
</comment>
<organism evidence="11 12">
    <name type="scientific">Pyrocoelia pectoralis</name>
    <dbReference type="NCBI Taxonomy" id="417401"/>
    <lineage>
        <taxon>Eukaryota</taxon>
        <taxon>Metazoa</taxon>
        <taxon>Ecdysozoa</taxon>
        <taxon>Arthropoda</taxon>
        <taxon>Hexapoda</taxon>
        <taxon>Insecta</taxon>
        <taxon>Pterygota</taxon>
        <taxon>Neoptera</taxon>
        <taxon>Endopterygota</taxon>
        <taxon>Coleoptera</taxon>
        <taxon>Polyphaga</taxon>
        <taxon>Elateriformia</taxon>
        <taxon>Elateroidea</taxon>
        <taxon>Lampyridae</taxon>
        <taxon>Lampyrinae</taxon>
        <taxon>Pyrocoelia</taxon>
    </lineage>
</organism>
<evidence type="ECO:0000256" key="9">
    <source>
        <dbReference type="SAM" id="Phobius"/>
    </source>
</evidence>
<dbReference type="GO" id="GO:0015276">
    <property type="term" value="F:ligand-gated monoatomic ion channel activity"/>
    <property type="evidence" value="ECO:0007669"/>
    <property type="project" value="InterPro"/>
</dbReference>
<dbReference type="Proteomes" id="UP001329430">
    <property type="component" value="Chromosome 10"/>
</dbReference>
<evidence type="ECO:0000256" key="1">
    <source>
        <dbReference type="ARBA" id="ARBA00004651"/>
    </source>
</evidence>
<keyword evidence="8" id="KW-0325">Glycoprotein</keyword>
<dbReference type="Gene3D" id="1.10.287.70">
    <property type="match status" value="1"/>
</dbReference>
<accession>A0AAN7UVS8</accession>
<keyword evidence="4 9" id="KW-0812">Transmembrane</keyword>
<dbReference type="PANTHER" id="PTHR42643">
    <property type="entry name" value="IONOTROPIC RECEPTOR 20A-RELATED"/>
    <property type="match status" value="1"/>
</dbReference>
<evidence type="ECO:0000256" key="2">
    <source>
        <dbReference type="ARBA" id="ARBA00008685"/>
    </source>
</evidence>
<gene>
    <name evidence="11" type="ORF">RI129_013175</name>
</gene>
<dbReference type="AlphaFoldDB" id="A0AAN7UVS8"/>
<feature type="transmembrane region" description="Helical" evidence="9">
    <location>
        <begin position="218"/>
        <end position="239"/>
    </location>
</feature>
<keyword evidence="3" id="KW-1003">Cell membrane</keyword>
<name>A0AAN7UVS8_9COLE</name>